<dbReference type="HAMAP" id="MF_00974">
    <property type="entry name" value="DNA_primase_DnaG"/>
    <property type="match status" value="1"/>
</dbReference>
<dbReference type="SMART" id="SM00493">
    <property type="entry name" value="TOPRIM"/>
    <property type="match status" value="1"/>
</dbReference>
<dbReference type="SMART" id="SM00400">
    <property type="entry name" value="ZnF_CHCC"/>
    <property type="match status" value="1"/>
</dbReference>
<dbReference type="PANTHER" id="PTHR30313">
    <property type="entry name" value="DNA PRIMASE"/>
    <property type="match status" value="1"/>
</dbReference>
<comment type="similarity">
    <text evidence="12 13">Belongs to the DnaG primase family.</text>
</comment>
<dbReference type="InterPro" id="IPR002694">
    <property type="entry name" value="Znf_CHC2"/>
</dbReference>
<dbReference type="Gene3D" id="3.90.580.10">
    <property type="entry name" value="Zinc finger, CHC2-type domain"/>
    <property type="match status" value="1"/>
</dbReference>
<keyword evidence="4 12" id="KW-0548">Nucleotidyltransferase</keyword>
<comment type="function">
    <text evidence="12 13">RNA polymerase that catalyzes the synthesis of short RNA molecules used as primers for DNA polymerase during DNA replication.</text>
</comment>
<feature type="zinc finger region" description="CHC2-type" evidence="12 14">
    <location>
        <begin position="42"/>
        <end position="66"/>
    </location>
</feature>
<dbReference type="Gene3D" id="3.90.980.10">
    <property type="entry name" value="DNA primase, catalytic core, N-terminal domain"/>
    <property type="match status" value="1"/>
</dbReference>
<dbReference type="GO" id="GO:0005737">
    <property type="term" value="C:cytoplasm"/>
    <property type="evidence" value="ECO:0007669"/>
    <property type="project" value="TreeGrafter"/>
</dbReference>
<dbReference type="GO" id="GO:1990077">
    <property type="term" value="C:primosome complex"/>
    <property type="evidence" value="ECO:0007669"/>
    <property type="project" value="UniProtKB-KW"/>
</dbReference>
<dbReference type="InterPro" id="IPR013264">
    <property type="entry name" value="DNAG_N"/>
</dbReference>
<evidence type="ECO:0000259" key="15">
    <source>
        <dbReference type="PROSITE" id="PS50880"/>
    </source>
</evidence>
<gene>
    <name evidence="12" type="primary">dnaG</name>
    <name evidence="16" type="ORF">DES36_10234</name>
</gene>
<dbReference type="OrthoDB" id="9803773at2"/>
<keyword evidence="17" id="KW-1185">Reference proteome</keyword>
<dbReference type="FunFam" id="3.40.1360.10:FF:000002">
    <property type="entry name" value="DNA primase"/>
    <property type="match status" value="1"/>
</dbReference>
<evidence type="ECO:0000256" key="11">
    <source>
        <dbReference type="ARBA" id="ARBA00023163"/>
    </source>
</evidence>
<reference evidence="16 17" key="1">
    <citation type="submission" date="2018-06" db="EMBL/GenBank/DDBJ databases">
        <title>Genomic Encyclopedia of Type Strains, Phase IV (KMG-IV): sequencing the most valuable type-strain genomes for metagenomic binning, comparative biology and taxonomic classification.</title>
        <authorList>
            <person name="Goeker M."/>
        </authorList>
    </citation>
    <scope>NUCLEOTIDE SEQUENCE [LARGE SCALE GENOMIC DNA]</scope>
    <source>
        <strain evidence="16 17">DSM 22112</strain>
    </source>
</reference>
<dbReference type="InterPro" id="IPR016136">
    <property type="entry name" value="DNA_helicase_N/primase_C"/>
</dbReference>
<comment type="caution">
    <text evidence="16">The sequence shown here is derived from an EMBL/GenBank/DDBJ whole genome shotgun (WGS) entry which is preliminary data.</text>
</comment>
<evidence type="ECO:0000313" key="16">
    <source>
        <dbReference type="EMBL" id="RBP68894.1"/>
    </source>
</evidence>
<feature type="domain" description="Toprim" evidence="15">
    <location>
        <begin position="260"/>
        <end position="341"/>
    </location>
</feature>
<evidence type="ECO:0000256" key="12">
    <source>
        <dbReference type="HAMAP-Rule" id="MF_00974"/>
    </source>
</evidence>
<dbReference type="EC" id="2.7.7.101" evidence="12"/>
<keyword evidence="1 12" id="KW-0240">DNA-directed RNA polymerase</keyword>
<evidence type="ECO:0000256" key="4">
    <source>
        <dbReference type="ARBA" id="ARBA00022695"/>
    </source>
</evidence>
<comment type="subunit">
    <text evidence="12">Monomer. Interacts with DnaB.</text>
</comment>
<dbReference type="Pfam" id="PF13155">
    <property type="entry name" value="Toprim_2"/>
    <property type="match status" value="1"/>
</dbReference>
<dbReference type="Gene3D" id="3.40.1360.10">
    <property type="match status" value="1"/>
</dbReference>
<name>A0A366ID34_9FIRM</name>
<evidence type="ECO:0000256" key="14">
    <source>
        <dbReference type="PIRSR" id="PIRSR002811-1"/>
    </source>
</evidence>
<dbReference type="InterPro" id="IPR037068">
    <property type="entry name" value="DNA_primase_core_N_sf"/>
</dbReference>
<evidence type="ECO:0000256" key="6">
    <source>
        <dbReference type="ARBA" id="ARBA00022723"/>
    </source>
</evidence>
<dbReference type="GO" id="GO:0008270">
    <property type="term" value="F:zinc ion binding"/>
    <property type="evidence" value="ECO:0007669"/>
    <property type="project" value="UniProtKB-UniRule"/>
</dbReference>
<dbReference type="SUPFAM" id="SSF56731">
    <property type="entry name" value="DNA primase core"/>
    <property type="match status" value="1"/>
</dbReference>
<comment type="domain">
    <text evidence="12">Contains an N-terminal zinc-binding domain, a central core domain that contains the primase activity, and a C-terminal DnaB-binding domain.</text>
</comment>
<evidence type="ECO:0000256" key="3">
    <source>
        <dbReference type="ARBA" id="ARBA00022679"/>
    </source>
</evidence>
<keyword evidence="7 12" id="KW-0863">Zinc-finger</keyword>
<keyword evidence="2 12" id="KW-0639">Primosome</keyword>
<dbReference type="Proteomes" id="UP000253490">
    <property type="component" value="Unassembled WGS sequence"/>
</dbReference>
<keyword evidence="10 12" id="KW-0238">DNA-binding</keyword>
<dbReference type="GO" id="GO:0006269">
    <property type="term" value="P:DNA replication, synthesis of primer"/>
    <property type="evidence" value="ECO:0007669"/>
    <property type="project" value="UniProtKB-UniRule"/>
</dbReference>
<evidence type="ECO:0000256" key="2">
    <source>
        <dbReference type="ARBA" id="ARBA00022515"/>
    </source>
</evidence>
<evidence type="ECO:0000256" key="10">
    <source>
        <dbReference type="ARBA" id="ARBA00023125"/>
    </source>
</evidence>
<sequence>MSSKNYYSSDVIDEIVSANDIVDIISEYVTLKKMGTSHKCCCPFHVEKTPSFVVTREKQLYHCFGCGAGGNVITFIMEIEKLNFVEALKFLADKVHIKLPQNQQYNSERNEKRERQLLIHRDAAIYYYKTLLHDSKAMAYLLDRKIDKATIKKYGLGYAPKYGNGLLRYLFSKKYNVNELLESGLILRGKNRSTNDLYDRFRDRIMFPIQNVTGKVIAFGGRVLDNSISPKYLNSPETQIFHKGKNLYGLNNAKKQIVNEQIIIVEGYMDVIGLYQKGIKNAVASLGTAFTQDQSKLLKRYAKELVVIYDGDRAGQEATSKAIEILQDNDIDIKIVSLPDNLDPDEYINQYGKDAFELQMSKGMTPLEYKISKLKQSYDISSVDGKIKFTKEMAAYLSNVNSGIEREAYLNKMAADTGISKETILQEIKKNVTKEHKKISDGKYRNEKPEKFVKNAYSIAQEEILKILINNKNIFPLIESKINLSHFQDGIYKDLAEYLFRQIENEEEIQGNKFINDISNKNDLEIATSIFTSDEISSEEQAIISYCNTIKKFKIHNDNKSLQNQLLNATDDEEKNRIYYQIIENKRKLEKL</sequence>
<dbReference type="Pfam" id="PF08275">
    <property type="entry name" value="DNAG_N"/>
    <property type="match status" value="1"/>
</dbReference>
<dbReference type="EMBL" id="QNRX01000002">
    <property type="protein sequence ID" value="RBP68894.1"/>
    <property type="molecule type" value="Genomic_DNA"/>
</dbReference>
<dbReference type="FunFam" id="3.90.580.10:FF:000001">
    <property type="entry name" value="DNA primase"/>
    <property type="match status" value="1"/>
</dbReference>
<dbReference type="PIRSF" id="PIRSF002811">
    <property type="entry name" value="DnaG"/>
    <property type="match status" value="1"/>
</dbReference>
<dbReference type="Gene3D" id="1.10.860.10">
    <property type="entry name" value="DNAb Helicase, Chain A"/>
    <property type="match status" value="1"/>
</dbReference>
<accession>A0A366ID34</accession>
<evidence type="ECO:0000256" key="13">
    <source>
        <dbReference type="PIRNR" id="PIRNR002811"/>
    </source>
</evidence>
<keyword evidence="6 12" id="KW-0479">Metal-binding</keyword>
<dbReference type="SUPFAM" id="SSF57783">
    <property type="entry name" value="Zinc beta-ribbon"/>
    <property type="match status" value="1"/>
</dbReference>
<proteinExistence type="inferred from homology"/>
<evidence type="ECO:0000256" key="9">
    <source>
        <dbReference type="ARBA" id="ARBA00022842"/>
    </source>
</evidence>
<dbReference type="InterPro" id="IPR030846">
    <property type="entry name" value="DnaG_bac"/>
</dbReference>
<evidence type="ECO:0000256" key="5">
    <source>
        <dbReference type="ARBA" id="ARBA00022705"/>
    </source>
</evidence>
<dbReference type="InterPro" id="IPR006295">
    <property type="entry name" value="DNA_primase_DnaG"/>
</dbReference>
<keyword evidence="9" id="KW-0460">Magnesium</keyword>
<dbReference type="InterPro" id="IPR019475">
    <property type="entry name" value="DNA_primase_DnaB-bd"/>
</dbReference>
<dbReference type="Pfam" id="PF01807">
    <property type="entry name" value="Zn_ribbon_DnaG"/>
    <property type="match status" value="1"/>
</dbReference>
<evidence type="ECO:0000256" key="8">
    <source>
        <dbReference type="ARBA" id="ARBA00022833"/>
    </source>
</evidence>
<comment type="catalytic activity">
    <reaction evidence="12">
        <text>ssDNA + n NTP = ssDNA/pppN(pN)n-1 hybrid + (n-1) diphosphate.</text>
        <dbReference type="EC" id="2.7.7.101"/>
    </reaction>
</comment>
<dbReference type="InterPro" id="IPR036977">
    <property type="entry name" value="DNA_primase_Znf_CHC2"/>
</dbReference>
<dbReference type="PROSITE" id="PS50880">
    <property type="entry name" value="TOPRIM"/>
    <property type="match status" value="1"/>
</dbReference>
<dbReference type="PANTHER" id="PTHR30313:SF2">
    <property type="entry name" value="DNA PRIMASE"/>
    <property type="match status" value="1"/>
</dbReference>
<comment type="cofactor">
    <cofactor evidence="12 13 14">
        <name>Zn(2+)</name>
        <dbReference type="ChEBI" id="CHEBI:29105"/>
    </cofactor>
    <text evidence="12 13 14">Binds 1 zinc ion per monomer.</text>
</comment>
<dbReference type="InterPro" id="IPR034151">
    <property type="entry name" value="TOPRIM_DnaG_bac"/>
</dbReference>
<dbReference type="RefSeq" id="WP_113919468.1">
    <property type="nucleotide sequence ID" value="NZ_QNRX01000002.1"/>
</dbReference>
<dbReference type="GO" id="GO:0003677">
    <property type="term" value="F:DNA binding"/>
    <property type="evidence" value="ECO:0007669"/>
    <property type="project" value="UniProtKB-KW"/>
</dbReference>
<dbReference type="GO" id="GO:0000428">
    <property type="term" value="C:DNA-directed RNA polymerase complex"/>
    <property type="evidence" value="ECO:0007669"/>
    <property type="project" value="UniProtKB-KW"/>
</dbReference>
<dbReference type="InterPro" id="IPR006171">
    <property type="entry name" value="TOPRIM_dom"/>
</dbReference>
<keyword evidence="8 12" id="KW-0862">Zinc</keyword>
<dbReference type="CDD" id="cd03364">
    <property type="entry name" value="TOPRIM_DnaG_primases"/>
    <property type="match status" value="1"/>
</dbReference>
<evidence type="ECO:0000313" key="17">
    <source>
        <dbReference type="Proteomes" id="UP000253490"/>
    </source>
</evidence>
<keyword evidence="3 12" id="KW-0808">Transferase</keyword>
<dbReference type="Pfam" id="PF10410">
    <property type="entry name" value="DnaB_bind"/>
    <property type="match status" value="1"/>
</dbReference>
<dbReference type="InterPro" id="IPR050219">
    <property type="entry name" value="DnaG_primase"/>
</dbReference>
<evidence type="ECO:0000256" key="7">
    <source>
        <dbReference type="ARBA" id="ARBA00022771"/>
    </source>
</evidence>
<dbReference type="AlphaFoldDB" id="A0A366ID34"/>
<organism evidence="16 17">
    <name type="scientific">Alkalibaculum bacchi</name>
    <dbReference type="NCBI Taxonomy" id="645887"/>
    <lineage>
        <taxon>Bacteria</taxon>
        <taxon>Bacillati</taxon>
        <taxon>Bacillota</taxon>
        <taxon>Clostridia</taxon>
        <taxon>Eubacteriales</taxon>
        <taxon>Eubacteriaceae</taxon>
        <taxon>Alkalibaculum</taxon>
    </lineage>
</organism>
<protein>
    <recommendedName>
        <fullName evidence="12 13">DNA primase</fullName>
        <ecNumber evidence="12">2.7.7.101</ecNumber>
    </recommendedName>
</protein>
<keyword evidence="5 12" id="KW-0235">DNA replication</keyword>
<dbReference type="NCBIfam" id="TIGR01391">
    <property type="entry name" value="dnaG"/>
    <property type="match status" value="1"/>
</dbReference>
<keyword evidence="11 12" id="KW-0804">Transcription</keyword>
<evidence type="ECO:0000256" key="1">
    <source>
        <dbReference type="ARBA" id="ARBA00022478"/>
    </source>
</evidence>
<dbReference type="GO" id="GO:0003899">
    <property type="term" value="F:DNA-directed RNA polymerase activity"/>
    <property type="evidence" value="ECO:0007669"/>
    <property type="project" value="UniProtKB-UniRule"/>
</dbReference>